<organism evidence="3 4">
    <name type="scientific">Perkinsus olseni</name>
    <name type="common">Perkinsus atlanticus</name>
    <dbReference type="NCBI Taxonomy" id="32597"/>
    <lineage>
        <taxon>Eukaryota</taxon>
        <taxon>Sar</taxon>
        <taxon>Alveolata</taxon>
        <taxon>Perkinsozoa</taxon>
        <taxon>Perkinsea</taxon>
        <taxon>Perkinsida</taxon>
        <taxon>Perkinsidae</taxon>
        <taxon>Perkinsus</taxon>
    </lineage>
</organism>
<feature type="chain" id="PRO_5029869205" evidence="2">
    <location>
        <begin position="22"/>
        <end position="457"/>
    </location>
</feature>
<gene>
    <name evidence="3" type="ORF">FOZ63_015580</name>
</gene>
<keyword evidence="2" id="KW-0732">Signal</keyword>
<dbReference type="AlphaFoldDB" id="A0A7J6S119"/>
<proteinExistence type="predicted"/>
<name>A0A7J6S119_PEROL</name>
<dbReference type="Proteomes" id="UP000553632">
    <property type="component" value="Unassembled WGS sequence"/>
</dbReference>
<feature type="region of interest" description="Disordered" evidence="1">
    <location>
        <begin position="55"/>
        <end position="118"/>
    </location>
</feature>
<evidence type="ECO:0000256" key="2">
    <source>
        <dbReference type="SAM" id="SignalP"/>
    </source>
</evidence>
<keyword evidence="4" id="KW-1185">Reference proteome</keyword>
<dbReference type="EMBL" id="JABANO010021542">
    <property type="protein sequence ID" value="KAF4726639.1"/>
    <property type="molecule type" value="Genomic_DNA"/>
</dbReference>
<evidence type="ECO:0000313" key="4">
    <source>
        <dbReference type="Proteomes" id="UP000553632"/>
    </source>
</evidence>
<evidence type="ECO:0000256" key="1">
    <source>
        <dbReference type="SAM" id="MobiDB-lite"/>
    </source>
</evidence>
<sequence length="457" mass="51076">MLTIRHVIAVGLMLSVFETSAGTGRTARKKKKENSAPKGLRSFFRKIACTSNECEEKAEDPPRREINTAAPRFPVDSPPRRRLRVLTSKSGLDGDHTPSFPEAGQIEKGRGTPPEPAPVRVRQVAGNARETDQVSEPGRRSRVIYPSERKAKKKIQGRLSDRCSISYTFPSPEASQSDGDSNSGGVVVYAKELTYDVEPKAHRRNALDFVYAWENGQDGSINRMTLITHVTDVVPSNPVHDAARTCSEHTELWGKESLSGALKQERSTPAVSLRTATLGGHIASMQEEVRRSGRYGLDPTTVPVLIWGLVQERMYEKRKSYFQCPPVKTMIGGQTITIKLGAAGLWNKLKFHEIEITRSQAWRGADVREKSVRRLQDVEEATTQIEEEHSEGVCEEQLVAYGRTIQDYLERLLISSSSSSSSSRKSIMFEELDDGKRRSLVVQRAAQLVYHALMTYY</sequence>
<reference evidence="3 4" key="1">
    <citation type="submission" date="2020-04" db="EMBL/GenBank/DDBJ databases">
        <title>Perkinsus olseni comparative genomics.</title>
        <authorList>
            <person name="Bogema D.R."/>
        </authorList>
    </citation>
    <scope>NUCLEOTIDE SEQUENCE [LARGE SCALE GENOMIC DNA]</scope>
    <source>
        <strain evidence="3 4">ATCC PRA-207</strain>
    </source>
</reference>
<feature type="signal peptide" evidence="2">
    <location>
        <begin position="1"/>
        <end position="21"/>
    </location>
</feature>
<evidence type="ECO:0000313" key="3">
    <source>
        <dbReference type="EMBL" id="KAF4726639.1"/>
    </source>
</evidence>
<comment type="caution">
    <text evidence="3">The sequence shown here is derived from an EMBL/GenBank/DDBJ whole genome shotgun (WGS) entry which is preliminary data.</text>
</comment>
<accession>A0A7J6S119</accession>
<protein>
    <submittedName>
        <fullName evidence="3">Uncharacterized protein</fullName>
    </submittedName>
</protein>